<protein>
    <submittedName>
        <fullName evidence="2">Uncharacterized protein</fullName>
    </submittedName>
</protein>
<evidence type="ECO:0000313" key="3">
    <source>
        <dbReference type="Proteomes" id="UP000186720"/>
    </source>
</evidence>
<dbReference type="STRING" id="1302689.RG47T_5065"/>
<organism evidence="2 3">
    <name type="scientific">Mucilaginibacter polytrichastri</name>
    <dbReference type="NCBI Taxonomy" id="1302689"/>
    <lineage>
        <taxon>Bacteria</taxon>
        <taxon>Pseudomonadati</taxon>
        <taxon>Bacteroidota</taxon>
        <taxon>Sphingobacteriia</taxon>
        <taxon>Sphingobacteriales</taxon>
        <taxon>Sphingobacteriaceae</taxon>
        <taxon>Mucilaginibacter</taxon>
    </lineage>
</organism>
<dbReference type="OrthoDB" id="1249607at2"/>
<evidence type="ECO:0000313" key="2">
    <source>
        <dbReference type="EMBL" id="OKS89581.1"/>
    </source>
</evidence>
<feature type="transmembrane region" description="Helical" evidence="1">
    <location>
        <begin position="161"/>
        <end position="181"/>
    </location>
</feature>
<sequence length="205" mass="23559">MNIDDLKDAWKNDDSGFTHKSLSAAIQGQTTSAVTKIRRKMRNEFIATIVSYFILLGTLLRKQDPFLFNITCILFFTMVVLNGYYFFKFYLFYRSMGQYNLSLKSSISKVAYELELNMEIYKTYNFCVTPLAIMVGIGILCGKNASVFIQQGLGSGVNATHHLIVMLCFLLISFIVAFILIEWHVKLMYGRYLKELKLIISDLDE</sequence>
<keyword evidence="1" id="KW-1133">Transmembrane helix</keyword>
<dbReference type="RefSeq" id="WP_074492726.1">
    <property type="nucleotide sequence ID" value="NZ_FPAM01000003.1"/>
</dbReference>
<feature type="transmembrane region" description="Helical" evidence="1">
    <location>
        <begin position="126"/>
        <end position="149"/>
    </location>
</feature>
<gene>
    <name evidence="2" type="ORF">RG47T_5065</name>
</gene>
<dbReference type="AlphaFoldDB" id="A0A1Q6A6E3"/>
<comment type="caution">
    <text evidence="2">The sequence shown here is derived from an EMBL/GenBank/DDBJ whole genome shotgun (WGS) entry which is preliminary data.</text>
</comment>
<name>A0A1Q6A6E3_9SPHI</name>
<keyword evidence="1" id="KW-0812">Transmembrane</keyword>
<proteinExistence type="predicted"/>
<evidence type="ECO:0000256" key="1">
    <source>
        <dbReference type="SAM" id="Phobius"/>
    </source>
</evidence>
<feature type="transmembrane region" description="Helical" evidence="1">
    <location>
        <begin position="66"/>
        <end position="87"/>
    </location>
</feature>
<feature type="transmembrane region" description="Helical" evidence="1">
    <location>
        <begin position="45"/>
        <end position="60"/>
    </location>
</feature>
<dbReference type="EMBL" id="MPPL01000001">
    <property type="protein sequence ID" value="OKS89581.1"/>
    <property type="molecule type" value="Genomic_DNA"/>
</dbReference>
<accession>A0A1Q6A6E3</accession>
<keyword evidence="1" id="KW-0472">Membrane</keyword>
<keyword evidence="3" id="KW-1185">Reference proteome</keyword>
<reference evidence="2 3" key="1">
    <citation type="submission" date="2016-11" db="EMBL/GenBank/DDBJ databases">
        <title>Whole Genome Sequencing of Mucilaginibacter polytrichastri RG4-7(T) isolated from the moss sample.</title>
        <authorList>
            <person name="Li Y."/>
        </authorList>
    </citation>
    <scope>NUCLEOTIDE SEQUENCE [LARGE SCALE GENOMIC DNA]</scope>
    <source>
        <strain evidence="2 3">RG4-7</strain>
    </source>
</reference>
<dbReference type="Proteomes" id="UP000186720">
    <property type="component" value="Unassembled WGS sequence"/>
</dbReference>